<keyword evidence="5" id="KW-0204">Cytolysis</keyword>
<feature type="domain" description="MACPF" evidence="10">
    <location>
        <begin position="32"/>
        <end position="377"/>
    </location>
</feature>
<dbReference type="GeneTree" id="ENSGT00940000164067"/>
<feature type="signal peptide" evidence="8">
    <location>
        <begin position="1"/>
        <end position="27"/>
    </location>
</feature>
<dbReference type="Pfam" id="PF01823">
    <property type="entry name" value="MACPF"/>
    <property type="match status" value="1"/>
</dbReference>
<dbReference type="GO" id="GO:0031640">
    <property type="term" value="P:killing of cells of another organism"/>
    <property type="evidence" value="ECO:0007669"/>
    <property type="project" value="UniProtKB-KW"/>
</dbReference>
<dbReference type="PROSITE" id="PS00279">
    <property type="entry name" value="MACPF_1"/>
    <property type="match status" value="1"/>
</dbReference>
<dbReference type="InterPro" id="IPR035892">
    <property type="entry name" value="C2_domain_sf"/>
</dbReference>
<dbReference type="Proteomes" id="UP000261540">
    <property type="component" value="Unplaced"/>
</dbReference>
<dbReference type="SMART" id="SM00457">
    <property type="entry name" value="MACPF"/>
    <property type="match status" value="1"/>
</dbReference>
<dbReference type="InterPro" id="IPR000008">
    <property type="entry name" value="C2_dom"/>
</dbReference>
<dbReference type="GO" id="GO:0005576">
    <property type="term" value="C:extracellular region"/>
    <property type="evidence" value="ECO:0007669"/>
    <property type="project" value="UniProtKB-SubCell"/>
</dbReference>
<feature type="chain" id="PRO_5017422266" evidence="8">
    <location>
        <begin position="28"/>
        <end position="525"/>
    </location>
</feature>
<keyword evidence="8" id="KW-0732">Signal</keyword>
<dbReference type="OrthoDB" id="1366754at2759"/>
<dbReference type="CTD" id="559384"/>
<dbReference type="SUPFAM" id="SSF49562">
    <property type="entry name" value="C2 domain (Calcium/lipid-binding domain, CaLB)"/>
    <property type="match status" value="1"/>
</dbReference>
<evidence type="ECO:0000256" key="7">
    <source>
        <dbReference type="ARBA" id="ARBA00023157"/>
    </source>
</evidence>
<keyword evidence="4" id="KW-0964">Secreted</keyword>
<evidence type="ECO:0000259" key="9">
    <source>
        <dbReference type="PROSITE" id="PS50004"/>
    </source>
</evidence>
<protein>
    <submittedName>
        <fullName evidence="11">Perforin 1.6</fullName>
    </submittedName>
</protein>
<dbReference type="Ensembl" id="ENSPKIT00000020824.1">
    <property type="protein sequence ID" value="ENSPKIP00000039811.1"/>
    <property type="gene ID" value="ENSPKIG00000017028.1"/>
</dbReference>
<dbReference type="PROSITE" id="PS50004">
    <property type="entry name" value="C2"/>
    <property type="match status" value="1"/>
</dbReference>
<dbReference type="Pfam" id="PF00168">
    <property type="entry name" value="C2"/>
    <property type="match status" value="1"/>
</dbReference>
<evidence type="ECO:0000256" key="2">
    <source>
        <dbReference type="ARBA" id="ARBA00004613"/>
    </source>
</evidence>
<dbReference type="InterPro" id="IPR052784">
    <property type="entry name" value="Perforin-1_pore-forming"/>
</dbReference>
<dbReference type="InterPro" id="IPR020863">
    <property type="entry name" value="MACPF_CS"/>
</dbReference>
<dbReference type="InterPro" id="IPR020864">
    <property type="entry name" value="MACPF"/>
</dbReference>
<keyword evidence="6" id="KW-0472">Membrane</keyword>
<evidence type="ECO:0000256" key="3">
    <source>
        <dbReference type="ARBA" id="ARBA00009214"/>
    </source>
</evidence>
<organism evidence="11 12">
    <name type="scientific">Paramormyrops kingsleyae</name>
    <dbReference type="NCBI Taxonomy" id="1676925"/>
    <lineage>
        <taxon>Eukaryota</taxon>
        <taxon>Metazoa</taxon>
        <taxon>Chordata</taxon>
        <taxon>Craniata</taxon>
        <taxon>Vertebrata</taxon>
        <taxon>Euteleostomi</taxon>
        <taxon>Actinopterygii</taxon>
        <taxon>Neopterygii</taxon>
        <taxon>Teleostei</taxon>
        <taxon>Osteoglossocephala</taxon>
        <taxon>Osteoglossomorpha</taxon>
        <taxon>Osteoglossiformes</taxon>
        <taxon>Mormyridae</taxon>
        <taxon>Paramormyrops</taxon>
    </lineage>
</organism>
<dbReference type="GO" id="GO:0022829">
    <property type="term" value="F:wide pore channel activity"/>
    <property type="evidence" value="ECO:0007669"/>
    <property type="project" value="TreeGrafter"/>
</dbReference>
<dbReference type="PROSITE" id="PS51257">
    <property type="entry name" value="PROKAR_LIPOPROTEIN"/>
    <property type="match status" value="1"/>
</dbReference>
<dbReference type="Gene3D" id="2.60.40.150">
    <property type="entry name" value="C2 domain"/>
    <property type="match status" value="1"/>
</dbReference>
<keyword evidence="7" id="KW-1015">Disulfide bond</keyword>
<evidence type="ECO:0000256" key="6">
    <source>
        <dbReference type="ARBA" id="ARBA00023136"/>
    </source>
</evidence>
<dbReference type="AlphaFoldDB" id="A0A3B3TBX8"/>
<dbReference type="GeneID" id="111856540"/>
<comment type="subcellular location">
    <subcellularLocation>
        <location evidence="1">Membrane</location>
    </subcellularLocation>
    <subcellularLocation>
        <location evidence="2">Secreted</location>
    </subcellularLocation>
</comment>
<dbReference type="GO" id="GO:0001913">
    <property type="term" value="P:T cell mediated cytotoxicity"/>
    <property type="evidence" value="ECO:0007669"/>
    <property type="project" value="TreeGrafter"/>
</dbReference>
<dbReference type="GO" id="GO:0051607">
    <property type="term" value="P:defense response to virus"/>
    <property type="evidence" value="ECO:0007669"/>
    <property type="project" value="TreeGrafter"/>
</dbReference>
<dbReference type="KEGG" id="pki:111856540"/>
<sequence length="525" mass="59364">MDTGNDRMLFLLNVALSILIHLHGSSSCRTGSRAECEEARFVPGYNLAGEGFDVVSMLRKGAYVIDVKATAAPNHTCTLCENRFRGGQLQKLPPPVLDWRCFSSCSKQLSSMLHHSVDSLIRSSTAAIGDTWNSGLNVDVVGQGILKGSRSDIAHFATIQASMDKATFATHEISCSYYSYRLADHPPVSMEFSKHLQILPQKFDDKSRLLYRRIIDTYGTHYIRQVRLGGRIRRVSAFRTCLATLMGFSESEIKNCLNVELKATLGLLPANVSFSHKCRDILKNNMSMGFYQGFMAHKIQVLGGEKYLPDVVPHQIPSEAYSSWISSLTDDPDIVSFTILPLHYLVHDPHVRDNLKKTVQEYIRENELQVSHSNVRRCLSSPNLDYNCCPLRAGRGRLSIVVQRASDLRADLFTRTDGFVKVMYGDRYEQTDFLKDENNPTWNMLLNFGSVELGHQLIFEVWDKDILFNDLLGVCRIYPERGTHLHSCRLNHGVFYYSYTVICDAHLIGPRCGRYSPSHSVTEFL</sequence>
<evidence type="ECO:0000313" key="12">
    <source>
        <dbReference type="Proteomes" id="UP000261540"/>
    </source>
</evidence>
<dbReference type="PANTHER" id="PTHR46096">
    <property type="entry name" value="PERFORIN-1"/>
    <property type="match status" value="1"/>
</dbReference>
<dbReference type="PANTHER" id="PTHR46096:SF1">
    <property type="entry name" value="PERFORIN 1.5"/>
    <property type="match status" value="1"/>
</dbReference>
<comment type="similarity">
    <text evidence="3">Belongs to the complement C6/C7/C8/C9 family.</text>
</comment>
<dbReference type="GO" id="GO:0016020">
    <property type="term" value="C:membrane"/>
    <property type="evidence" value="ECO:0007669"/>
    <property type="project" value="UniProtKB-SubCell"/>
</dbReference>
<evidence type="ECO:0000259" key="10">
    <source>
        <dbReference type="PROSITE" id="PS51412"/>
    </source>
</evidence>
<evidence type="ECO:0000256" key="8">
    <source>
        <dbReference type="SAM" id="SignalP"/>
    </source>
</evidence>
<dbReference type="PROSITE" id="PS51412">
    <property type="entry name" value="MACPF_2"/>
    <property type="match status" value="1"/>
</dbReference>
<dbReference type="GO" id="GO:0001771">
    <property type="term" value="P:immunological synapse formation"/>
    <property type="evidence" value="ECO:0007669"/>
    <property type="project" value="TreeGrafter"/>
</dbReference>
<feature type="domain" description="C2" evidence="9">
    <location>
        <begin position="376"/>
        <end position="499"/>
    </location>
</feature>
<dbReference type="SMART" id="SM00239">
    <property type="entry name" value="C2"/>
    <property type="match status" value="1"/>
</dbReference>
<evidence type="ECO:0000256" key="5">
    <source>
        <dbReference type="ARBA" id="ARBA00022852"/>
    </source>
</evidence>
<evidence type="ECO:0000256" key="4">
    <source>
        <dbReference type="ARBA" id="ARBA00022525"/>
    </source>
</evidence>
<accession>A0A3B3TBX8</accession>
<keyword evidence="12" id="KW-1185">Reference proteome</keyword>
<evidence type="ECO:0000256" key="1">
    <source>
        <dbReference type="ARBA" id="ARBA00004370"/>
    </source>
</evidence>
<reference evidence="11" key="1">
    <citation type="submission" date="2025-08" db="UniProtKB">
        <authorList>
            <consortium name="Ensembl"/>
        </authorList>
    </citation>
    <scope>IDENTIFICATION</scope>
</reference>
<reference evidence="11" key="2">
    <citation type="submission" date="2025-09" db="UniProtKB">
        <authorList>
            <consortium name="Ensembl"/>
        </authorList>
    </citation>
    <scope>IDENTIFICATION</scope>
</reference>
<evidence type="ECO:0000313" key="11">
    <source>
        <dbReference type="Ensembl" id="ENSPKIP00000039811.1"/>
    </source>
</evidence>
<proteinExistence type="inferred from homology"/>
<dbReference type="RefSeq" id="XP_023692347.1">
    <property type="nucleotide sequence ID" value="XM_023836579.2"/>
</dbReference>
<name>A0A3B3TBX8_9TELE</name>